<dbReference type="InterPro" id="IPR009057">
    <property type="entry name" value="Homeodomain-like_sf"/>
</dbReference>
<dbReference type="GeneID" id="110990990"/>
<organism evidence="13 14">
    <name type="scientific">Acanthaster planci</name>
    <name type="common">Crown-of-thorns starfish</name>
    <dbReference type="NCBI Taxonomy" id="133434"/>
    <lineage>
        <taxon>Eukaryota</taxon>
        <taxon>Metazoa</taxon>
        <taxon>Echinodermata</taxon>
        <taxon>Eleutherozoa</taxon>
        <taxon>Asterozoa</taxon>
        <taxon>Asteroidea</taxon>
        <taxon>Valvatacea</taxon>
        <taxon>Valvatida</taxon>
        <taxon>Acanthasteridae</taxon>
        <taxon>Acanthaster</taxon>
    </lineage>
</organism>
<dbReference type="GO" id="GO:0008237">
    <property type="term" value="F:metallopeptidase activity"/>
    <property type="evidence" value="ECO:0007669"/>
    <property type="project" value="UniProtKB-KW"/>
</dbReference>
<evidence type="ECO:0000256" key="6">
    <source>
        <dbReference type="ARBA" id="ARBA00023049"/>
    </source>
</evidence>
<evidence type="ECO:0000256" key="8">
    <source>
        <dbReference type="ARBA" id="ARBA00023163"/>
    </source>
</evidence>
<keyword evidence="8" id="KW-0804">Transcription</keyword>
<dbReference type="OrthoDB" id="7464992at2759"/>
<evidence type="ECO:0000256" key="7">
    <source>
        <dbReference type="ARBA" id="ARBA00023125"/>
    </source>
</evidence>
<evidence type="ECO:0000256" key="1">
    <source>
        <dbReference type="ARBA" id="ARBA00022670"/>
    </source>
</evidence>
<dbReference type="FunFam" id="1.10.10.60:FF:000151">
    <property type="entry name" value="histone H2A deubiquitinase MYSM1 isoform X2"/>
    <property type="match status" value="1"/>
</dbReference>
<evidence type="ECO:0000259" key="11">
    <source>
        <dbReference type="PROSITE" id="PS51293"/>
    </source>
</evidence>
<evidence type="ECO:0000256" key="4">
    <source>
        <dbReference type="ARBA" id="ARBA00022833"/>
    </source>
</evidence>
<feature type="domain" description="SANT" evidence="11">
    <location>
        <begin position="41"/>
        <end position="87"/>
    </location>
</feature>
<accession>A0A8B8A1Y0</accession>
<dbReference type="CDD" id="cd00167">
    <property type="entry name" value="SANT"/>
    <property type="match status" value="1"/>
</dbReference>
<dbReference type="AlphaFoldDB" id="A0A8B8A1Y0"/>
<dbReference type="RefSeq" id="XP_022111743.1">
    <property type="nucleotide sequence ID" value="XM_022256051.1"/>
</dbReference>
<dbReference type="Proteomes" id="UP000694845">
    <property type="component" value="Unplaced"/>
</dbReference>
<evidence type="ECO:0000313" key="13">
    <source>
        <dbReference type="Proteomes" id="UP000694845"/>
    </source>
</evidence>
<keyword evidence="4" id="KW-0862">Zinc</keyword>
<evidence type="ECO:0000256" key="2">
    <source>
        <dbReference type="ARBA" id="ARBA00022723"/>
    </source>
</evidence>
<name>A0A8B8A1Y0_ACAPL</name>
<evidence type="ECO:0000256" key="9">
    <source>
        <dbReference type="ARBA" id="ARBA00023242"/>
    </source>
</evidence>
<feature type="non-terminal residue" evidence="14">
    <location>
        <position position="87"/>
    </location>
</feature>
<feature type="domain" description="HTH myb-type" evidence="12">
    <location>
        <begin position="34"/>
        <end position="87"/>
    </location>
</feature>
<dbReference type="GO" id="GO:0006508">
    <property type="term" value="P:proteolysis"/>
    <property type="evidence" value="ECO:0007669"/>
    <property type="project" value="UniProtKB-KW"/>
</dbReference>
<keyword evidence="13" id="KW-1185">Reference proteome</keyword>
<feature type="domain" description="Myb-like" evidence="10">
    <location>
        <begin position="41"/>
        <end position="84"/>
    </location>
</feature>
<dbReference type="InterPro" id="IPR017884">
    <property type="entry name" value="SANT_dom"/>
</dbReference>
<dbReference type="GO" id="GO:0046872">
    <property type="term" value="F:metal ion binding"/>
    <property type="evidence" value="ECO:0007669"/>
    <property type="project" value="UniProtKB-KW"/>
</dbReference>
<evidence type="ECO:0000259" key="10">
    <source>
        <dbReference type="PROSITE" id="PS50090"/>
    </source>
</evidence>
<dbReference type="OMA" id="SEMLYLW"/>
<dbReference type="InterPro" id="IPR001005">
    <property type="entry name" value="SANT/Myb"/>
</dbReference>
<protein>
    <submittedName>
        <fullName evidence="14">Histone H2A deubiquitinase MYSM1-like</fullName>
    </submittedName>
</protein>
<dbReference type="InterPro" id="IPR017930">
    <property type="entry name" value="Myb_dom"/>
</dbReference>
<evidence type="ECO:0000313" key="14">
    <source>
        <dbReference type="RefSeq" id="XP_022111743.1"/>
    </source>
</evidence>
<dbReference type="PROSITE" id="PS51293">
    <property type="entry name" value="SANT"/>
    <property type="match status" value="1"/>
</dbReference>
<keyword evidence="7" id="KW-0238">DNA-binding</keyword>
<evidence type="ECO:0000256" key="3">
    <source>
        <dbReference type="ARBA" id="ARBA00022801"/>
    </source>
</evidence>
<proteinExistence type="predicted"/>
<dbReference type="Pfam" id="PF00249">
    <property type="entry name" value="Myb_DNA-binding"/>
    <property type="match status" value="1"/>
</dbReference>
<gene>
    <name evidence="14" type="primary">LOC110990990</name>
</gene>
<keyword evidence="3" id="KW-0378">Hydrolase</keyword>
<dbReference type="SMART" id="SM00717">
    <property type="entry name" value="SANT"/>
    <property type="match status" value="1"/>
</dbReference>
<dbReference type="GO" id="GO:0003677">
    <property type="term" value="F:DNA binding"/>
    <property type="evidence" value="ECO:0007669"/>
    <property type="project" value="UniProtKB-KW"/>
</dbReference>
<reference evidence="14" key="1">
    <citation type="submission" date="2025-08" db="UniProtKB">
        <authorList>
            <consortium name="RefSeq"/>
        </authorList>
    </citation>
    <scope>IDENTIFICATION</scope>
</reference>
<dbReference type="Gene3D" id="1.10.10.60">
    <property type="entry name" value="Homeodomain-like"/>
    <property type="match status" value="1"/>
</dbReference>
<keyword evidence="2" id="KW-0479">Metal-binding</keyword>
<dbReference type="SUPFAM" id="SSF46689">
    <property type="entry name" value="Homeodomain-like"/>
    <property type="match status" value="1"/>
</dbReference>
<keyword evidence="6" id="KW-0482">Metalloprotease</keyword>
<keyword evidence="1" id="KW-0645">Protease</keyword>
<evidence type="ECO:0000259" key="12">
    <source>
        <dbReference type="PROSITE" id="PS51294"/>
    </source>
</evidence>
<keyword evidence="5" id="KW-0805">Transcription regulation</keyword>
<dbReference type="KEGG" id="aplc:110990990"/>
<evidence type="ECO:0000256" key="5">
    <source>
        <dbReference type="ARBA" id="ARBA00023015"/>
    </source>
</evidence>
<keyword evidence="9" id="KW-0539">Nucleus</keyword>
<dbReference type="PROSITE" id="PS51294">
    <property type="entry name" value="HTH_MYB"/>
    <property type="match status" value="1"/>
</dbReference>
<dbReference type="PROSITE" id="PS50090">
    <property type="entry name" value="MYB_LIKE"/>
    <property type="match status" value="1"/>
</dbReference>
<sequence>MDLESRLTIENMLHEERRYLRTNNGPITRRLNKKKSSPHLRWTPHERLQFEQGYRNYGNRWTEIARLIPTRSPLQVKNYARNYFPKK</sequence>